<dbReference type="Gene3D" id="1.10.340.30">
    <property type="entry name" value="Hypothetical protein, domain 2"/>
    <property type="match status" value="1"/>
</dbReference>
<reference evidence="11 12" key="1">
    <citation type="submission" date="2016-12" db="EMBL/GenBank/DDBJ databases">
        <authorList>
            <person name="Song W.-J."/>
            <person name="Kurnit D.M."/>
        </authorList>
    </citation>
    <scope>NUCLEOTIDE SEQUENCE [LARGE SCALE GENOMIC DNA]</scope>
    <source>
        <strain evidence="11 12">DSM 18488</strain>
    </source>
</reference>
<dbReference type="GO" id="GO:0003677">
    <property type="term" value="F:DNA binding"/>
    <property type="evidence" value="ECO:0007669"/>
    <property type="project" value="InterPro"/>
</dbReference>
<organism evidence="11 12">
    <name type="scientific">Desulfopila aestuarii DSM 18488</name>
    <dbReference type="NCBI Taxonomy" id="1121416"/>
    <lineage>
        <taxon>Bacteria</taxon>
        <taxon>Pseudomonadati</taxon>
        <taxon>Thermodesulfobacteriota</taxon>
        <taxon>Desulfobulbia</taxon>
        <taxon>Desulfobulbales</taxon>
        <taxon>Desulfocapsaceae</taxon>
        <taxon>Desulfopila</taxon>
    </lineage>
</organism>
<evidence type="ECO:0000256" key="7">
    <source>
        <dbReference type="ARBA" id="ARBA00023014"/>
    </source>
</evidence>
<dbReference type="PANTHER" id="PTHR10359">
    <property type="entry name" value="A/G-SPECIFIC ADENINE GLYCOSYLASE/ENDONUCLEASE III"/>
    <property type="match status" value="1"/>
</dbReference>
<dbReference type="OrthoDB" id="9802365at2"/>
<evidence type="ECO:0000256" key="5">
    <source>
        <dbReference type="ARBA" id="ARBA00022801"/>
    </source>
</evidence>
<keyword evidence="12" id="KW-1185">Reference proteome</keyword>
<dbReference type="Pfam" id="PF00730">
    <property type="entry name" value="HhH-GPD"/>
    <property type="match status" value="1"/>
</dbReference>
<evidence type="ECO:0000256" key="2">
    <source>
        <dbReference type="ARBA" id="ARBA00022485"/>
    </source>
</evidence>
<keyword evidence="2" id="KW-0004">4Fe-4S</keyword>
<accession>A0A1M7Y118</accession>
<keyword evidence="3" id="KW-0479">Metal-binding</keyword>
<evidence type="ECO:0000256" key="4">
    <source>
        <dbReference type="ARBA" id="ARBA00022763"/>
    </source>
</evidence>
<evidence type="ECO:0000313" key="12">
    <source>
        <dbReference type="Proteomes" id="UP000184603"/>
    </source>
</evidence>
<dbReference type="SUPFAM" id="SSF48150">
    <property type="entry name" value="DNA-glycosylase"/>
    <property type="match status" value="1"/>
</dbReference>
<evidence type="ECO:0000256" key="9">
    <source>
        <dbReference type="ARBA" id="ARBA00023295"/>
    </source>
</evidence>
<evidence type="ECO:0000256" key="3">
    <source>
        <dbReference type="ARBA" id="ARBA00022723"/>
    </source>
</evidence>
<evidence type="ECO:0000256" key="6">
    <source>
        <dbReference type="ARBA" id="ARBA00023004"/>
    </source>
</evidence>
<dbReference type="SMART" id="SM00478">
    <property type="entry name" value="ENDO3c"/>
    <property type="match status" value="1"/>
</dbReference>
<gene>
    <name evidence="11" type="ORF">SAMN02745220_01012</name>
</gene>
<comment type="similarity">
    <text evidence="1">Belongs to the Nth/MutY family.</text>
</comment>
<dbReference type="PANTHER" id="PTHR10359:SF19">
    <property type="entry name" value="DNA REPAIR GLYCOSYLASE MJ1434-RELATED"/>
    <property type="match status" value="1"/>
</dbReference>
<keyword evidence="7" id="KW-0411">Iron-sulfur</keyword>
<dbReference type="AlphaFoldDB" id="A0A1M7Y118"/>
<dbReference type="InterPro" id="IPR000445">
    <property type="entry name" value="HhH_motif"/>
</dbReference>
<dbReference type="EMBL" id="FRFE01000003">
    <property type="protein sequence ID" value="SHO45131.1"/>
    <property type="molecule type" value="Genomic_DNA"/>
</dbReference>
<keyword evidence="9" id="KW-0326">Glycosidase</keyword>
<dbReference type="GO" id="GO:0019104">
    <property type="term" value="F:DNA N-glycosylase activity"/>
    <property type="evidence" value="ECO:0007669"/>
    <property type="project" value="UniProtKB-ARBA"/>
</dbReference>
<keyword evidence="8" id="KW-0234">DNA repair</keyword>
<sequence length="216" mass="24524">MSNSIIINTIYQRLYSYYGPQNWWPGETPFEILVGAVLTQNTNWSNVVKAINNLKARQMLSFDALQAAAVEEIAECIRPSGYYNLKAQRLGNLLQMIAREYGGELDGLLSDQTSRARDNLLSVKGIGPETADAILLYCGNHPLFVVDAYTHRVFSRHSLVPEECDYNELQELFMDTLHPDPQLYNEYHALIVRVGKEYCKKSNPLCEQCPLMGVEE</sequence>
<dbReference type="RefSeq" id="WP_073612346.1">
    <property type="nucleotide sequence ID" value="NZ_FRFE01000003.1"/>
</dbReference>
<dbReference type="Gene3D" id="1.10.1670.10">
    <property type="entry name" value="Helix-hairpin-Helix base-excision DNA repair enzymes (C-terminal)"/>
    <property type="match status" value="1"/>
</dbReference>
<dbReference type="GO" id="GO:0051539">
    <property type="term" value="F:4 iron, 4 sulfur cluster binding"/>
    <property type="evidence" value="ECO:0007669"/>
    <property type="project" value="UniProtKB-KW"/>
</dbReference>
<dbReference type="CDD" id="cd00056">
    <property type="entry name" value="ENDO3c"/>
    <property type="match status" value="1"/>
</dbReference>
<dbReference type="PIRSF" id="PIRSF001435">
    <property type="entry name" value="Nth"/>
    <property type="match status" value="1"/>
</dbReference>
<evidence type="ECO:0000256" key="8">
    <source>
        <dbReference type="ARBA" id="ARBA00023204"/>
    </source>
</evidence>
<evidence type="ECO:0000313" key="11">
    <source>
        <dbReference type="EMBL" id="SHO45131.1"/>
    </source>
</evidence>
<dbReference type="InterPro" id="IPR003265">
    <property type="entry name" value="HhH-GPD_domain"/>
</dbReference>
<keyword evidence="6" id="KW-0408">Iron</keyword>
<dbReference type="GO" id="GO:0046872">
    <property type="term" value="F:metal ion binding"/>
    <property type="evidence" value="ECO:0007669"/>
    <property type="project" value="UniProtKB-KW"/>
</dbReference>
<proteinExistence type="inferred from homology"/>
<feature type="domain" description="HhH-GPD" evidence="10">
    <location>
        <begin position="38"/>
        <end position="197"/>
    </location>
</feature>
<dbReference type="Proteomes" id="UP000184603">
    <property type="component" value="Unassembled WGS sequence"/>
</dbReference>
<protein>
    <submittedName>
        <fullName evidence="11">DNA-3-methyladenine glycosylase III</fullName>
    </submittedName>
</protein>
<dbReference type="InterPro" id="IPR011257">
    <property type="entry name" value="DNA_glycosylase"/>
</dbReference>
<keyword evidence="5" id="KW-0378">Hydrolase</keyword>
<dbReference type="Pfam" id="PF00633">
    <property type="entry name" value="HHH"/>
    <property type="match status" value="1"/>
</dbReference>
<dbReference type="STRING" id="1121416.SAMN02745220_01012"/>
<dbReference type="GO" id="GO:0006284">
    <property type="term" value="P:base-excision repair"/>
    <property type="evidence" value="ECO:0007669"/>
    <property type="project" value="InterPro"/>
</dbReference>
<evidence type="ECO:0000256" key="1">
    <source>
        <dbReference type="ARBA" id="ARBA00008343"/>
    </source>
</evidence>
<dbReference type="InterPro" id="IPR023170">
    <property type="entry name" value="HhH_base_excis_C"/>
</dbReference>
<name>A0A1M7Y118_9BACT</name>
<keyword evidence="4" id="KW-0227">DNA damage</keyword>
<evidence type="ECO:0000259" key="10">
    <source>
        <dbReference type="SMART" id="SM00478"/>
    </source>
</evidence>